<reference evidence="7 8" key="1">
    <citation type="submission" date="2019-08" db="EMBL/GenBank/DDBJ databases">
        <authorList>
            <person name="Liang Q."/>
        </authorList>
    </citation>
    <scope>NUCLEOTIDE SEQUENCE [LARGE SCALE GENOMIC DNA]</scope>
    <source>
        <strain evidence="7 8">V1718</strain>
    </source>
</reference>
<keyword evidence="5" id="KW-0732">Signal</keyword>
<dbReference type="PANTHER" id="PTHR22939:SF129">
    <property type="entry name" value="SERINE PROTEASE HTRA2, MITOCHONDRIAL"/>
    <property type="match status" value="1"/>
</dbReference>
<dbReference type="GO" id="GO:0006508">
    <property type="term" value="P:proteolysis"/>
    <property type="evidence" value="ECO:0007669"/>
    <property type="project" value="UniProtKB-KW"/>
</dbReference>
<evidence type="ECO:0000256" key="4">
    <source>
        <dbReference type="SAM" id="MobiDB-lite"/>
    </source>
</evidence>
<dbReference type="PROSITE" id="PS50106">
    <property type="entry name" value="PDZ"/>
    <property type="match status" value="1"/>
</dbReference>
<keyword evidence="3" id="KW-0378">Hydrolase</keyword>
<gene>
    <name evidence="7" type="ORF">FRD01_08060</name>
</gene>
<feature type="signal peptide" evidence="5">
    <location>
        <begin position="1"/>
        <end position="19"/>
    </location>
</feature>
<dbReference type="InterPro" id="IPR009003">
    <property type="entry name" value="Peptidase_S1_PA"/>
</dbReference>
<keyword evidence="8" id="KW-1185">Reference proteome</keyword>
<comment type="similarity">
    <text evidence="1">Belongs to the peptidase S1C family.</text>
</comment>
<protein>
    <submittedName>
        <fullName evidence="7">Trypsin-like serine protease</fullName>
    </submittedName>
</protein>
<dbReference type="Proteomes" id="UP000321595">
    <property type="component" value="Chromosome"/>
</dbReference>
<dbReference type="Gene3D" id="2.30.42.10">
    <property type="match status" value="1"/>
</dbReference>
<dbReference type="GO" id="GO:0004252">
    <property type="term" value="F:serine-type endopeptidase activity"/>
    <property type="evidence" value="ECO:0007669"/>
    <property type="project" value="InterPro"/>
</dbReference>
<keyword evidence="2 7" id="KW-0645">Protease</keyword>
<accession>A0A5B8XU50</accession>
<dbReference type="RefSeq" id="WP_146958881.1">
    <property type="nucleotide sequence ID" value="NZ_CP042467.1"/>
</dbReference>
<feature type="chain" id="PRO_5023129208" evidence="5">
    <location>
        <begin position="20"/>
        <end position="362"/>
    </location>
</feature>
<dbReference type="KEGG" id="bbae:FRD01_08060"/>
<name>A0A5B8XU50_9DELT</name>
<evidence type="ECO:0000256" key="3">
    <source>
        <dbReference type="ARBA" id="ARBA00022801"/>
    </source>
</evidence>
<dbReference type="InterPro" id="IPR001478">
    <property type="entry name" value="PDZ"/>
</dbReference>
<dbReference type="SUPFAM" id="SSF50494">
    <property type="entry name" value="Trypsin-like serine proteases"/>
    <property type="match status" value="1"/>
</dbReference>
<dbReference type="PANTHER" id="PTHR22939">
    <property type="entry name" value="SERINE PROTEASE FAMILY S1C HTRA-RELATED"/>
    <property type="match status" value="1"/>
</dbReference>
<feature type="compositionally biased region" description="Low complexity" evidence="4">
    <location>
        <begin position="24"/>
        <end position="37"/>
    </location>
</feature>
<evidence type="ECO:0000256" key="2">
    <source>
        <dbReference type="ARBA" id="ARBA00022670"/>
    </source>
</evidence>
<dbReference type="Pfam" id="PF13180">
    <property type="entry name" value="PDZ_2"/>
    <property type="match status" value="1"/>
</dbReference>
<dbReference type="Pfam" id="PF13365">
    <property type="entry name" value="Trypsin_2"/>
    <property type="match status" value="1"/>
</dbReference>
<dbReference type="OrthoDB" id="9758917at2"/>
<dbReference type="Gene3D" id="2.40.10.120">
    <property type="match status" value="1"/>
</dbReference>
<feature type="region of interest" description="Disordered" evidence="4">
    <location>
        <begin position="24"/>
        <end position="50"/>
    </location>
</feature>
<dbReference type="InterPro" id="IPR036034">
    <property type="entry name" value="PDZ_sf"/>
</dbReference>
<evidence type="ECO:0000256" key="1">
    <source>
        <dbReference type="ARBA" id="ARBA00010541"/>
    </source>
</evidence>
<dbReference type="EMBL" id="CP042467">
    <property type="protein sequence ID" value="QED27196.1"/>
    <property type="molecule type" value="Genomic_DNA"/>
</dbReference>
<sequence length="362" mass="38296">MRSLVLLMFSLGLAACQSAAEEPQSAPLASDAPAPNASAPPAPPVAGAPPTFADVVEGARPAVVNIFTRTKIRTRPHPFAFPGMVPEERSRESLGSGFLIDPSGRVLTNHHVIAGASEIEVRLFDERRFKARVVGDDPKTDLALLELEEAKDLPALKLADSDQLRVGDWVVAIGNPLGLTSTVTAGIVSATGRKQIPLGDMRYQDFIQTDASINPGNSGGALINLKGEVVGINTAVNAGAQGIGFAIPINMVKELLPKLEKGRVERSWLGIYVEEVPERLAKELGVEKEGALVTRIVRGGPADAAQLRPGDIILSIQDSEITDADQLAWVAGNIGVGEDVKVKIRRGNQDAEVAVRMGALPD</sequence>
<dbReference type="PROSITE" id="PS51257">
    <property type="entry name" value="PROKAR_LIPOPROTEIN"/>
    <property type="match status" value="1"/>
</dbReference>
<feature type="compositionally biased region" description="Pro residues" evidence="4">
    <location>
        <begin position="38"/>
        <end position="47"/>
    </location>
</feature>
<dbReference type="SUPFAM" id="SSF50156">
    <property type="entry name" value="PDZ domain-like"/>
    <property type="match status" value="1"/>
</dbReference>
<evidence type="ECO:0000313" key="7">
    <source>
        <dbReference type="EMBL" id="QED27196.1"/>
    </source>
</evidence>
<organism evidence="7 8">
    <name type="scientific">Microvenator marinus</name>
    <dbReference type="NCBI Taxonomy" id="2600177"/>
    <lineage>
        <taxon>Bacteria</taxon>
        <taxon>Deltaproteobacteria</taxon>
        <taxon>Bradymonadales</taxon>
        <taxon>Microvenatoraceae</taxon>
        <taxon>Microvenator</taxon>
    </lineage>
</organism>
<proteinExistence type="inferred from homology"/>
<evidence type="ECO:0000256" key="5">
    <source>
        <dbReference type="SAM" id="SignalP"/>
    </source>
</evidence>
<dbReference type="SMART" id="SM00228">
    <property type="entry name" value="PDZ"/>
    <property type="match status" value="1"/>
</dbReference>
<dbReference type="InterPro" id="IPR001940">
    <property type="entry name" value="Peptidase_S1C"/>
</dbReference>
<evidence type="ECO:0000259" key="6">
    <source>
        <dbReference type="PROSITE" id="PS50106"/>
    </source>
</evidence>
<dbReference type="AlphaFoldDB" id="A0A5B8XU50"/>
<evidence type="ECO:0000313" key="8">
    <source>
        <dbReference type="Proteomes" id="UP000321595"/>
    </source>
</evidence>
<dbReference type="PRINTS" id="PR00834">
    <property type="entry name" value="PROTEASES2C"/>
</dbReference>
<feature type="domain" description="PDZ" evidence="6">
    <location>
        <begin position="256"/>
        <end position="348"/>
    </location>
</feature>